<organism evidence="2 3">
    <name type="scientific">Peronospora matthiolae</name>
    <dbReference type="NCBI Taxonomy" id="2874970"/>
    <lineage>
        <taxon>Eukaryota</taxon>
        <taxon>Sar</taxon>
        <taxon>Stramenopiles</taxon>
        <taxon>Oomycota</taxon>
        <taxon>Peronosporomycetes</taxon>
        <taxon>Peronosporales</taxon>
        <taxon>Peronosporaceae</taxon>
        <taxon>Peronospora</taxon>
    </lineage>
</organism>
<evidence type="ECO:0000313" key="3">
    <source>
        <dbReference type="Proteomes" id="UP001162060"/>
    </source>
</evidence>
<name>A0AAV1V825_9STRA</name>
<feature type="compositionally biased region" description="Polar residues" evidence="1">
    <location>
        <begin position="20"/>
        <end position="45"/>
    </location>
</feature>
<feature type="region of interest" description="Disordered" evidence="1">
    <location>
        <begin position="1"/>
        <end position="66"/>
    </location>
</feature>
<comment type="caution">
    <text evidence="2">The sequence shown here is derived from an EMBL/GenBank/DDBJ whole genome shotgun (WGS) entry which is preliminary data.</text>
</comment>
<gene>
    <name evidence="2" type="ORF">PM001_LOCUS28105</name>
</gene>
<evidence type="ECO:0000313" key="2">
    <source>
        <dbReference type="EMBL" id="CAK7942955.1"/>
    </source>
</evidence>
<dbReference type="Proteomes" id="UP001162060">
    <property type="component" value="Unassembled WGS sequence"/>
</dbReference>
<dbReference type="EMBL" id="CAKLBY020000286">
    <property type="protein sequence ID" value="CAK7942955.1"/>
    <property type="molecule type" value="Genomic_DNA"/>
</dbReference>
<accession>A0AAV1V825</accession>
<evidence type="ECO:0000256" key="1">
    <source>
        <dbReference type="SAM" id="MobiDB-lite"/>
    </source>
</evidence>
<protein>
    <submittedName>
        <fullName evidence="2">Uncharacterized protein</fullName>
    </submittedName>
</protein>
<reference evidence="2" key="1">
    <citation type="submission" date="2024-01" db="EMBL/GenBank/DDBJ databases">
        <authorList>
            <person name="Webb A."/>
        </authorList>
    </citation>
    <scope>NUCLEOTIDE SEQUENCE</scope>
    <source>
        <strain evidence="2">Pm1</strain>
    </source>
</reference>
<sequence length="333" mass="37591">MSSPLATFPSPKKVVPPRLSLSSKEALQPTHSSPGKNFHQLQPSSLPKDPSQELPSPTIMGASYPKTIPKVDGRVTTLQDTVDQAVKENRYGTEEQVAEHIRYVLVDRLNVVNAMIALELARTDALVGKWAERIEQAQFRWLRSMDHHELESKWLGPYHLPSITARDSESVKAVLKRLLQYHTSPTYPLVKKVRQPLPSPPIIRDVGPLKTSVKTDTKVATLHDIVHRKSSTKVYGNDEQIAEEIRYTLVEKLSPYDAAMALNLARNDEEVGIWVERAELAQFSWFFPMSPDRLKQKLLKLRKSSPGSADDKDGVEAVVQRYTPFYNENHNAS</sequence>
<dbReference type="AlphaFoldDB" id="A0AAV1V825"/>
<proteinExistence type="predicted"/>